<proteinExistence type="predicted"/>
<accession>A0A953LDG6</accession>
<dbReference type="Pfam" id="PF04367">
    <property type="entry name" value="DUF502"/>
    <property type="match status" value="1"/>
</dbReference>
<dbReference type="InterPro" id="IPR007462">
    <property type="entry name" value="COV1-like"/>
</dbReference>
<evidence type="ECO:0000256" key="1">
    <source>
        <dbReference type="SAM" id="MobiDB-lite"/>
    </source>
</evidence>
<comment type="caution">
    <text evidence="3">The sequence shown here is derived from an EMBL/GenBank/DDBJ whole genome shotgun (WGS) entry which is preliminary data.</text>
</comment>
<organism evidence="3 4">
    <name type="scientific">Membranihabitans marinus</name>
    <dbReference type="NCBI Taxonomy" id="1227546"/>
    <lineage>
        <taxon>Bacteria</taxon>
        <taxon>Pseudomonadati</taxon>
        <taxon>Bacteroidota</taxon>
        <taxon>Saprospiria</taxon>
        <taxon>Saprospirales</taxon>
        <taxon>Saprospiraceae</taxon>
        <taxon>Membranihabitans</taxon>
    </lineage>
</organism>
<feature type="transmembrane region" description="Helical" evidence="2">
    <location>
        <begin position="20"/>
        <end position="40"/>
    </location>
</feature>
<name>A0A953LDG6_9BACT</name>
<sequence length="233" mass="26108">MRRDDGTTNFLKTTLIGGLVVLLPLGLFYLLVSFLFYSISGIAKPLLGLSDAYEAFNYPLLVDLFAFVFLVVLCFLVGLLVSTNGGQRWVDRIERRILFKLPYYGTLREAVHQLLGNSNMNLFKVVLVDLYGTDTLTTAFMTDETIGDYVTVFVPTGPNPTSGFIYHVKRHQLRHVDVKGEEAMRSIIGVGTGSAHILNKHFKYESAPVEKPKEPVDSDSHSETKSYEEPITH</sequence>
<feature type="region of interest" description="Disordered" evidence="1">
    <location>
        <begin position="206"/>
        <end position="233"/>
    </location>
</feature>
<feature type="transmembrane region" description="Helical" evidence="2">
    <location>
        <begin position="60"/>
        <end position="82"/>
    </location>
</feature>
<evidence type="ECO:0000313" key="3">
    <source>
        <dbReference type="EMBL" id="MBY5958844.1"/>
    </source>
</evidence>
<dbReference type="RefSeq" id="WP_222580379.1">
    <property type="nucleotide sequence ID" value="NZ_JAHVHU010000010.1"/>
</dbReference>
<keyword evidence="2" id="KW-0812">Transmembrane</keyword>
<keyword evidence="2" id="KW-1133">Transmembrane helix</keyword>
<dbReference type="EMBL" id="JAHVHU010000010">
    <property type="protein sequence ID" value="MBY5958844.1"/>
    <property type="molecule type" value="Genomic_DNA"/>
</dbReference>
<keyword evidence="2" id="KW-0472">Membrane</keyword>
<dbReference type="AlphaFoldDB" id="A0A953LDG6"/>
<protein>
    <submittedName>
        <fullName evidence="3">DUF502 domain-containing protein</fullName>
    </submittedName>
</protein>
<dbReference type="Proteomes" id="UP000753961">
    <property type="component" value="Unassembled WGS sequence"/>
</dbReference>
<dbReference type="PANTHER" id="PTHR31876">
    <property type="entry name" value="COV-LIKE PROTEIN 1"/>
    <property type="match status" value="1"/>
</dbReference>
<reference evidence="3" key="1">
    <citation type="submission" date="2021-06" db="EMBL/GenBank/DDBJ databases">
        <title>44 bacteria genomes isolated from Dapeng, Shenzhen.</title>
        <authorList>
            <person name="Zheng W."/>
            <person name="Yu S."/>
            <person name="Huang Y."/>
        </authorList>
    </citation>
    <scope>NUCLEOTIDE SEQUENCE</scope>
    <source>
        <strain evidence="3">DP5N28-2</strain>
    </source>
</reference>
<evidence type="ECO:0000256" key="2">
    <source>
        <dbReference type="SAM" id="Phobius"/>
    </source>
</evidence>
<dbReference type="PANTHER" id="PTHR31876:SF26">
    <property type="entry name" value="PROTEIN LIKE COV 2"/>
    <property type="match status" value="1"/>
</dbReference>
<keyword evidence="4" id="KW-1185">Reference proteome</keyword>
<evidence type="ECO:0000313" key="4">
    <source>
        <dbReference type="Proteomes" id="UP000753961"/>
    </source>
</evidence>
<gene>
    <name evidence="3" type="ORF">KUV50_11900</name>
</gene>